<name>A0ABP0FNC1_CLALP</name>
<dbReference type="EMBL" id="CAWYQH010000079">
    <property type="protein sequence ID" value="CAK8681145.1"/>
    <property type="molecule type" value="Genomic_DNA"/>
</dbReference>
<reference evidence="11 12" key="1">
    <citation type="submission" date="2024-02" db="EMBL/GenBank/DDBJ databases">
        <authorList>
            <person name="Daric V."/>
            <person name="Darras S."/>
        </authorList>
    </citation>
    <scope>NUCLEOTIDE SEQUENCE [LARGE SCALE GENOMIC DNA]</scope>
</reference>
<keyword evidence="4" id="KW-0808">Transferase</keyword>
<dbReference type="Pfam" id="PF01762">
    <property type="entry name" value="Galactosyl_T"/>
    <property type="match status" value="1"/>
</dbReference>
<keyword evidence="12" id="KW-1185">Reference proteome</keyword>
<sequence>MSLLRFLQRFSLKFGLAVIVSLLCISALGLQIQWSMMHLERQLETNVDYGQVEVTHRMSPKKAYVGCPKEKHDNDVIQRLSSIGGIYMEITNQQRPLARFFKRPWKVERAIQNGECGYEPDHTKWNMVFLVKSAIKNRNRRDAIRSTWGSVKIYDDVMFETVFILGSSNETSDLDDIEVESSLHGDILQYNLHDSAKTVPEKVVAGMQWSSEALTARWQYASMDDDMVLNPQNLVNYYNQLLSNHSDSLGKVCFDDLPLVCVYSYQSADPPARKKTSKWYMPPENFPGDVWPVYCRGGLYTTSHAMVRDLFAVSRRTTHLYLDDVWITGFMRRKLRGGDYNIVAAPHSIMSDHQALQDTDVRELLVKHLWGNINSIKVNVPIRILQVWKEFEPTIEDHIQCRIT</sequence>
<dbReference type="PANTHER" id="PTHR11214">
    <property type="entry name" value="BETA-1,3-N-ACETYLGLUCOSAMINYLTRANSFERASE"/>
    <property type="match status" value="1"/>
</dbReference>
<dbReference type="InterPro" id="IPR002659">
    <property type="entry name" value="Glyco_trans_31"/>
</dbReference>
<evidence type="ECO:0000313" key="12">
    <source>
        <dbReference type="Proteomes" id="UP001642483"/>
    </source>
</evidence>
<organism evidence="11 12">
    <name type="scientific">Clavelina lepadiformis</name>
    <name type="common">Light-bulb sea squirt</name>
    <name type="synonym">Ascidia lepadiformis</name>
    <dbReference type="NCBI Taxonomy" id="159417"/>
    <lineage>
        <taxon>Eukaryota</taxon>
        <taxon>Metazoa</taxon>
        <taxon>Chordata</taxon>
        <taxon>Tunicata</taxon>
        <taxon>Ascidiacea</taxon>
        <taxon>Aplousobranchia</taxon>
        <taxon>Clavelinidae</taxon>
        <taxon>Clavelina</taxon>
    </lineage>
</organism>
<evidence type="ECO:0000256" key="10">
    <source>
        <dbReference type="RuleBase" id="RU363063"/>
    </source>
</evidence>
<comment type="caution">
    <text evidence="11">The sequence shown here is derived from an EMBL/GenBank/DDBJ whole genome shotgun (WGS) entry which is preliminary data.</text>
</comment>
<dbReference type="Proteomes" id="UP001642483">
    <property type="component" value="Unassembled WGS sequence"/>
</dbReference>
<evidence type="ECO:0000313" key="11">
    <source>
        <dbReference type="EMBL" id="CAK8681145.1"/>
    </source>
</evidence>
<accession>A0ABP0FNC1</accession>
<evidence type="ECO:0000256" key="4">
    <source>
        <dbReference type="ARBA" id="ARBA00022679"/>
    </source>
</evidence>
<evidence type="ECO:0000256" key="9">
    <source>
        <dbReference type="ARBA" id="ARBA00023136"/>
    </source>
</evidence>
<keyword evidence="6" id="KW-0735">Signal-anchor</keyword>
<dbReference type="EC" id="2.4.1.-" evidence="10"/>
<dbReference type="PANTHER" id="PTHR11214:SF283">
    <property type="entry name" value="N-ACETYLLACTOSAMINIDE BETA-1,3-N-ACETYLGLUCOSAMINYLTRANSFERASE 4-LIKE"/>
    <property type="match status" value="1"/>
</dbReference>
<gene>
    <name evidence="11" type="ORF">CVLEPA_LOCUS11379</name>
</gene>
<comment type="subcellular location">
    <subcellularLocation>
        <location evidence="1 10">Golgi apparatus membrane</location>
        <topology evidence="1 10">Single-pass type II membrane protein</topology>
    </subcellularLocation>
</comment>
<keyword evidence="3 10" id="KW-0328">Glycosyltransferase</keyword>
<evidence type="ECO:0000256" key="1">
    <source>
        <dbReference type="ARBA" id="ARBA00004323"/>
    </source>
</evidence>
<evidence type="ECO:0000256" key="2">
    <source>
        <dbReference type="ARBA" id="ARBA00008661"/>
    </source>
</evidence>
<comment type="similarity">
    <text evidence="2 10">Belongs to the glycosyltransferase 31 family.</text>
</comment>
<keyword evidence="7" id="KW-1133">Transmembrane helix</keyword>
<evidence type="ECO:0000256" key="8">
    <source>
        <dbReference type="ARBA" id="ARBA00023034"/>
    </source>
</evidence>
<evidence type="ECO:0000256" key="5">
    <source>
        <dbReference type="ARBA" id="ARBA00022692"/>
    </source>
</evidence>
<evidence type="ECO:0000256" key="3">
    <source>
        <dbReference type="ARBA" id="ARBA00022676"/>
    </source>
</evidence>
<keyword evidence="9" id="KW-0472">Membrane</keyword>
<evidence type="ECO:0000256" key="6">
    <source>
        <dbReference type="ARBA" id="ARBA00022968"/>
    </source>
</evidence>
<keyword evidence="5" id="KW-0812">Transmembrane</keyword>
<protein>
    <recommendedName>
        <fullName evidence="10">Hexosyltransferase</fullName>
        <ecNumber evidence="10">2.4.1.-</ecNumber>
    </recommendedName>
</protein>
<keyword evidence="8 10" id="KW-0333">Golgi apparatus</keyword>
<proteinExistence type="inferred from homology"/>
<dbReference type="Gene3D" id="3.90.550.50">
    <property type="match status" value="1"/>
</dbReference>
<evidence type="ECO:0000256" key="7">
    <source>
        <dbReference type="ARBA" id="ARBA00022989"/>
    </source>
</evidence>